<dbReference type="EMBL" id="KF900432">
    <property type="protein sequence ID" value="AIE94845.1"/>
    <property type="molecule type" value="Genomic_DNA"/>
</dbReference>
<accession>A0A075FT18</accession>
<dbReference type="AlphaFoldDB" id="A0A075FT18"/>
<reference evidence="1" key="1">
    <citation type="journal article" date="2014" name="Genome Biol. Evol.">
        <title>Pangenome evidence for extensive interdomain horizontal transfer affecting lineage core and shell genes in uncultured planktonic thaumarchaeota and euryarchaeota.</title>
        <authorList>
            <person name="Deschamps P."/>
            <person name="Zivanovic Y."/>
            <person name="Moreira D."/>
            <person name="Rodriguez-Valera F."/>
            <person name="Lopez-Garcia P."/>
        </authorList>
    </citation>
    <scope>NUCLEOTIDE SEQUENCE</scope>
</reference>
<name>A0A075FT18_9EURY</name>
<protein>
    <submittedName>
        <fullName evidence="1">Uncharacterized protein</fullName>
    </submittedName>
</protein>
<evidence type="ECO:0000313" key="1">
    <source>
        <dbReference type="EMBL" id="AIE94845.1"/>
    </source>
</evidence>
<organism evidence="1">
    <name type="scientific">uncultured marine group II/III euryarchaeote AD1000_54_C05</name>
    <dbReference type="NCBI Taxonomy" id="1457783"/>
    <lineage>
        <taxon>Archaea</taxon>
        <taxon>Methanobacteriati</taxon>
        <taxon>Methanobacteriota</taxon>
        <taxon>environmental samples</taxon>
    </lineage>
</organism>
<sequence length="94" mass="11576">MSEDFDDKLDQFERLWDGVTPKGINRSKSIKFRQYMRQHVLQKFHKRRKDQWATADKGHFNHSFSSKDQFLTKENCRRYWMGELQKEIRDSETF</sequence>
<proteinExistence type="predicted"/>